<sequence length="93" mass="10817">MISHTCSERCELEGSGEKKAAPMINTPCAFQALCNCGINRKWSYQPKGSWKGNVLCRWNMTKESEKYDARNWARRRREIKMKHEEENAFESSG</sequence>
<keyword evidence="2" id="KW-1185">Reference proteome</keyword>
<comment type="caution">
    <text evidence="1">The sequence shown here is derived from an EMBL/GenBank/DDBJ whole genome shotgun (WGS) entry which is preliminary data.</text>
</comment>
<gene>
    <name evidence="1" type="ORF">NDU88_010149</name>
</gene>
<dbReference type="Proteomes" id="UP001066276">
    <property type="component" value="Chromosome 6"/>
</dbReference>
<name>A0AAV7QTK5_PLEWA</name>
<dbReference type="AlphaFoldDB" id="A0AAV7QTK5"/>
<evidence type="ECO:0000313" key="2">
    <source>
        <dbReference type="Proteomes" id="UP001066276"/>
    </source>
</evidence>
<evidence type="ECO:0000313" key="1">
    <source>
        <dbReference type="EMBL" id="KAJ1143847.1"/>
    </source>
</evidence>
<organism evidence="1 2">
    <name type="scientific">Pleurodeles waltl</name>
    <name type="common">Iberian ribbed newt</name>
    <dbReference type="NCBI Taxonomy" id="8319"/>
    <lineage>
        <taxon>Eukaryota</taxon>
        <taxon>Metazoa</taxon>
        <taxon>Chordata</taxon>
        <taxon>Craniata</taxon>
        <taxon>Vertebrata</taxon>
        <taxon>Euteleostomi</taxon>
        <taxon>Amphibia</taxon>
        <taxon>Batrachia</taxon>
        <taxon>Caudata</taxon>
        <taxon>Salamandroidea</taxon>
        <taxon>Salamandridae</taxon>
        <taxon>Pleurodelinae</taxon>
        <taxon>Pleurodeles</taxon>
    </lineage>
</organism>
<proteinExistence type="predicted"/>
<protein>
    <submittedName>
        <fullName evidence="1">Uncharacterized protein</fullName>
    </submittedName>
</protein>
<accession>A0AAV7QTK5</accession>
<reference evidence="1" key="1">
    <citation type="journal article" date="2022" name="bioRxiv">
        <title>Sequencing and chromosome-scale assembly of the giantPleurodeles waltlgenome.</title>
        <authorList>
            <person name="Brown T."/>
            <person name="Elewa A."/>
            <person name="Iarovenko S."/>
            <person name="Subramanian E."/>
            <person name="Araus A.J."/>
            <person name="Petzold A."/>
            <person name="Susuki M."/>
            <person name="Suzuki K.-i.T."/>
            <person name="Hayashi T."/>
            <person name="Toyoda A."/>
            <person name="Oliveira C."/>
            <person name="Osipova E."/>
            <person name="Leigh N.D."/>
            <person name="Simon A."/>
            <person name="Yun M.H."/>
        </authorList>
    </citation>
    <scope>NUCLEOTIDE SEQUENCE</scope>
    <source>
        <strain evidence="1">20211129_DDA</strain>
        <tissue evidence="1">Liver</tissue>
    </source>
</reference>
<dbReference type="EMBL" id="JANPWB010000010">
    <property type="protein sequence ID" value="KAJ1143847.1"/>
    <property type="molecule type" value="Genomic_DNA"/>
</dbReference>